<evidence type="ECO:0000313" key="1">
    <source>
        <dbReference type="EMBL" id="KAJ1673313.1"/>
    </source>
</evidence>
<reference evidence="1" key="1">
    <citation type="submission" date="2022-06" db="EMBL/GenBank/DDBJ databases">
        <title>Phylogenomic reconstructions and comparative analyses of Kickxellomycotina fungi.</title>
        <authorList>
            <person name="Reynolds N.K."/>
            <person name="Stajich J.E."/>
            <person name="Barry K."/>
            <person name="Grigoriev I.V."/>
            <person name="Crous P."/>
            <person name="Smith M.E."/>
        </authorList>
    </citation>
    <scope>NUCLEOTIDE SEQUENCE</scope>
    <source>
        <strain evidence="1">RSA 2271</strain>
    </source>
</reference>
<comment type="caution">
    <text evidence="1">The sequence shown here is derived from an EMBL/GenBank/DDBJ whole genome shotgun (WGS) entry which is preliminary data.</text>
</comment>
<sequence length="190" mass="21010">MLSMGFGFVEYTTKEQAKQAQKAFQGVQVDGHALQIKVSDRTSAKGPDGESSAVAGEVAGSMALRSSNKAKGTKLVVKNVAFEATKADLRDLFSSFGQIKSIRLPKKFSGGHRGFAFVEFLTPQVALQVKEQMKDTHLYGRHLVIDWEEDHNATLDDLRAKVSKQYRREEFNQQASASKRIKLNGGDDED</sequence>
<name>A0ACC1HDX5_9FUNG</name>
<gene>
    <name evidence="1" type="primary">MRD1_2</name>
    <name evidence="1" type="ORF">EV182_005481</name>
</gene>
<evidence type="ECO:0000313" key="2">
    <source>
        <dbReference type="Proteomes" id="UP001145114"/>
    </source>
</evidence>
<accession>A0ACC1HDX5</accession>
<dbReference type="EMBL" id="JAMZIH010007111">
    <property type="protein sequence ID" value="KAJ1673313.1"/>
    <property type="molecule type" value="Genomic_DNA"/>
</dbReference>
<keyword evidence="2" id="KW-1185">Reference proteome</keyword>
<organism evidence="1 2">
    <name type="scientific">Spiromyces aspiralis</name>
    <dbReference type="NCBI Taxonomy" id="68401"/>
    <lineage>
        <taxon>Eukaryota</taxon>
        <taxon>Fungi</taxon>
        <taxon>Fungi incertae sedis</taxon>
        <taxon>Zoopagomycota</taxon>
        <taxon>Kickxellomycotina</taxon>
        <taxon>Kickxellomycetes</taxon>
        <taxon>Kickxellales</taxon>
        <taxon>Kickxellaceae</taxon>
        <taxon>Spiromyces</taxon>
    </lineage>
</organism>
<dbReference type="Proteomes" id="UP001145114">
    <property type="component" value="Unassembled WGS sequence"/>
</dbReference>
<proteinExistence type="predicted"/>
<protein>
    <submittedName>
        <fullName evidence="1">Multiple RNA-binding domain-containing protein 1</fullName>
    </submittedName>
</protein>